<feature type="region of interest" description="Disordered" evidence="1">
    <location>
        <begin position="76"/>
        <end position="96"/>
    </location>
</feature>
<evidence type="ECO:0000313" key="2">
    <source>
        <dbReference type="EMBL" id="MEQ2213457.1"/>
    </source>
</evidence>
<protein>
    <submittedName>
        <fullName evidence="2">Uncharacterized protein</fullName>
    </submittedName>
</protein>
<proteinExistence type="predicted"/>
<sequence>MEHAHQAVWFSQKREEQNILDNLEFMFSWSYKMIHSMDTVSVCEHFSMLTSAVIKSSPCGFRQPIIAALLWTWQRPGTPSRTSESQSSPGRETADHSYVSVCCHGPETAQIQR</sequence>
<comment type="caution">
    <text evidence="2">The sequence shown here is derived from an EMBL/GenBank/DDBJ whole genome shotgun (WGS) entry which is preliminary data.</text>
</comment>
<keyword evidence="3" id="KW-1185">Reference proteome</keyword>
<dbReference type="Proteomes" id="UP001434883">
    <property type="component" value="Unassembled WGS sequence"/>
</dbReference>
<reference evidence="2 3" key="1">
    <citation type="submission" date="2021-06" db="EMBL/GenBank/DDBJ databases">
        <authorList>
            <person name="Palmer J.M."/>
        </authorList>
    </citation>
    <scope>NUCLEOTIDE SEQUENCE [LARGE SCALE GENOMIC DNA]</scope>
    <source>
        <strain evidence="2 3">XC_2019</strain>
        <tissue evidence="2">Muscle</tissue>
    </source>
</reference>
<evidence type="ECO:0000256" key="1">
    <source>
        <dbReference type="SAM" id="MobiDB-lite"/>
    </source>
</evidence>
<dbReference type="EMBL" id="JAHRIN010061976">
    <property type="protein sequence ID" value="MEQ2213457.1"/>
    <property type="molecule type" value="Genomic_DNA"/>
</dbReference>
<accession>A0ABV0S1N8</accession>
<name>A0ABV0S1N8_9TELE</name>
<organism evidence="2 3">
    <name type="scientific">Xenoophorus captivus</name>
    <dbReference type="NCBI Taxonomy" id="1517983"/>
    <lineage>
        <taxon>Eukaryota</taxon>
        <taxon>Metazoa</taxon>
        <taxon>Chordata</taxon>
        <taxon>Craniata</taxon>
        <taxon>Vertebrata</taxon>
        <taxon>Euteleostomi</taxon>
        <taxon>Actinopterygii</taxon>
        <taxon>Neopterygii</taxon>
        <taxon>Teleostei</taxon>
        <taxon>Neoteleostei</taxon>
        <taxon>Acanthomorphata</taxon>
        <taxon>Ovalentaria</taxon>
        <taxon>Atherinomorphae</taxon>
        <taxon>Cyprinodontiformes</taxon>
        <taxon>Goodeidae</taxon>
        <taxon>Xenoophorus</taxon>
    </lineage>
</organism>
<feature type="compositionally biased region" description="Polar residues" evidence="1">
    <location>
        <begin position="76"/>
        <end position="90"/>
    </location>
</feature>
<evidence type="ECO:0000313" key="3">
    <source>
        <dbReference type="Proteomes" id="UP001434883"/>
    </source>
</evidence>
<gene>
    <name evidence="2" type="ORF">XENOCAPTIV_015270</name>
</gene>